<keyword evidence="2" id="KW-1185">Reference proteome</keyword>
<gene>
    <name evidence="1" type="ORF">KSZ_53410</name>
</gene>
<proteinExistence type="predicted"/>
<comment type="caution">
    <text evidence="1">The sequence shown here is derived from an EMBL/GenBank/DDBJ whole genome shotgun (WGS) entry which is preliminary data.</text>
</comment>
<dbReference type="Proteomes" id="UP000635565">
    <property type="component" value="Unassembled WGS sequence"/>
</dbReference>
<evidence type="ECO:0008006" key="3">
    <source>
        <dbReference type="Google" id="ProtNLM"/>
    </source>
</evidence>
<evidence type="ECO:0000313" key="2">
    <source>
        <dbReference type="Proteomes" id="UP000635565"/>
    </source>
</evidence>
<accession>A0ABQ3VM86</accession>
<sequence>MIERLNEKMGAIHRDTDKPYMERIATNFTLVGGRTVNAEVLNKASWLGIAAGLRSMMPIAVLTATSDKSSPTLKKLTTYMAVGEVIGDKLPIIPGRVTKGPFLARIVIGALSGAVFSKRLQQPPLAGAMRGALGAALGTIIGYTYRSFASSAIGIPDIVWALAEDGIAYTLAVNAATPEPQA</sequence>
<protein>
    <recommendedName>
        <fullName evidence="3">DUF4126 domain-containing protein</fullName>
    </recommendedName>
</protein>
<evidence type="ECO:0000313" key="1">
    <source>
        <dbReference type="EMBL" id="GHO87335.1"/>
    </source>
</evidence>
<name>A0ABQ3VM86_9CHLR</name>
<dbReference type="EMBL" id="BNJJ01000016">
    <property type="protein sequence ID" value="GHO87335.1"/>
    <property type="molecule type" value="Genomic_DNA"/>
</dbReference>
<reference evidence="1 2" key="1">
    <citation type="journal article" date="2021" name="Int. J. Syst. Evol. Microbiol.">
        <title>Reticulibacter mediterranei gen. nov., sp. nov., within the new family Reticulibacteraceae fam. nov., and Ktedonospora formicarum gen. nov., sp. nov., Ktedonobacter robiniae sp. nov., Dictyobacter formicarum sp. nov. and Dictyobacter arantiisoli sp. nov., belonging to the class Ktedonobacteria.</title>
        <authorList>
            <person name="Yabe S."/>
            <person name="Zheng Y."/>
            <person name="Wang C.M."/>
            <person name="Sakai Y."/>
            <person name="Abe K."/>
            <person name="Yokota A."/>
            <person name="Donadio S."/>
            <person name="Cavaletti L."/>
            <person name="Monciardini P."/>
        </authorList>
    </citation>
    <scope>NUCLEOTIDE SEQUENCE [LARGE SCALE GENOMIC DNA]</scope>
    <source>
        <strain evidence="1 2">SOSP1-9</strain>
    </source>
</reference>
<organism evidence="1 2">
    <name type="scientific">Dictyobacter formicarum</name>
    <dbReference type="NCBI Taxonomy" id="2778368"/>
    <lineage>
        <taxon>Bacteria</taxon>
        <taxon>Bacillati</taxon>
        <taxon>Chloroflexota</taxon>
        <taxon>Ktedonobacteria</taxon>
        <taxon>Ktedonobacterales</taxon>
        <taxon>Dictyobacteraceae</taxon>
        <taxon>Dictyobacter</taxon>
    </lineage>
</organism>